<dbReference type="InterPro" id="IPR029063">
    <property type="entry name" value="SAM-dependent_MTases_sf"/>
</dbReference>
<evidence type="ECO:0000259" key="1">
    <source>
        <dbReference type="Pfam" id="PF13649"/>
    </source>
</evidence>
<organism evidence="2 3">
    <name type="scientific">Helicostylum pulchrum</name>
    <dbReference type="NCBI Taxonomy" id="562976"/>
    <lineage>
        <taxon>Eukaryota</taxon>
        <taxon>Fungi</taxon>
        <taxon>Fungi incertae sedis</taxon>
        <taxon>Mucoromycota</taxon>
        <taxon>Mucoromycotina</taxon>
        <taxon>Mucoromycetes</taxon>
        <taxon>Mucorales</taxon>
        <taxon>Mucorineae</taxon>
        <taxon>Mucoraceae</taxon>
        <taxon>Helicostylum</taxon>
    </lineage>
</organism>
<sequence length="305" mass="35097">MSSSHIKVKEIVTSPTSTFRQGYKFKYEEGRRYHADEDVSYILPNDDDEADRVHQQHWILKYALQCNYHAPVTKMLEDGIVVLDSGCGPATWTFEMGETYPQSTFHGVDASCVFPEDIKPANVEFVIGNIAKHIPYPDNTFDYIHQRLLFLGLTHDDWENTLKELLRILKPGGYLELAEPDLQDLHNVGPLLQKVQETLSDILISRDMPTSVHHQFEELLDKAGFENYVMKMTPLKLNHTNKAGDLLWEDYFHGLTNIRSVLAKSNTEWENPKAFMTFLEASGIEAKKYKTCINYYACYAQKPLQ</sequence>
<dbReference type="SUPFAM" id="SSF53335">
    <property type="entry name" value="S-adenosyl-L-methionine-dependent methyltransferases"/>
    <property type="match status" value="1"/>
</dbReference>
<gene>
    <name evidence="2" type="ORF">HPULCUR_011953</name>
</gene>
<evidence type="ECO:0000313" key="2">
    <source>
        <dbReference type="EMBL" id="GAA5806419.1"/>
    </source>
</evidence>
<dbReference type="InterPro" id="IPR041698">
    <property type="entry name" value="Methyltransf_25"/>
</dbReference>
<dbReference type="EMBL" id="BAABUJ010000064">
    <property type="protein sequence ID" value="GAA5806419.1"/>
    <property type="molecule type" value="Genomic_DNA"/>
</dbReference>
<dbReference type="Gene3D" id="3.40.50.150">
    <property type="entry name" value="Vaccinia Virus protein VP39"/>
    <property type="match status" value="1"/>
</dbReference>
<reference evidence="2 3" key="1">
    <citation type="submission" date="2024-04" db="EMBL/GenBank/DDBJ databases">
        <title>genome sequences of Mucor flavus KT1a and Helicostylum pulchrum KT1b strains isolation_sourced from the surface of a dry-aged beef.</title>
        <authorList>
            <person name="Toyotome T."/>
            <person name="Hosono M."/>
            <person name="Torimaru M."/>
            <person name="Fukuda K."/>
            <person name="Mikami N."/>
        </authorList>
    </citation>
    <scope>NUCLEOTIDE SEQUENCE [LARGE SCALE GENOMIC DNA]</scope>
    <source>
        <strain evidence="2 3">KT1b</strain>
    </source>
</reference>
<comment type="caution">
    <text evidence="2">The sequence shown here is derived from an EMBL/GenBank/DDBJ whole genome shotgun (WGS) entry which is preliminary data.</text>
</comment>
<proteinExistence type="predicted"/>
<protein>
    <recommendedName>
        <fullName evidence="1">Methyltransferase domain-containing protein</fullName>
    </recommendedName>
</protein>
<feature type="domain" description="Methyltransferase" evidence="1">
    <location>
        <begin position="82"/>
        <end position="173"/>
    </location>
</feature>
<accession>A0ABP9YHJ0</accession>
<dbReference type="Proteomes" id="UP001476247">
    <property type="component" value="Unassembled WGS sequence"/>
</dbReference>
<dbReference type="Pfam" id="PF13649">
    <property type="entry name" value="Methyltransf_25"/>
    <property type="match status" value="1"/>
</dbReference>
<dbReference type="PANTHER" id="PTHR43591">
    <property type="entry name" value="METHYLTRANSFERASE"/>
    <property type="match status" value="1"/>
</dbReference>
<name>A0ABP9YHJ0_9FUNG</name>
<dbReference type="CDD" id="cd02440">
    <property type="entry name" value="AdoMet_MTases"/>
    <property type="match status" value="1"/>
</dbReference>
<keyword evidence="3" id="KW-1185">Reference proteome</keyword>
<dbReference type="PANTHER" id="PTHR43591:SF24">
    <property type="entry name" value="2-METHOXY-6-POLYPRENYL-1,4-BENZOQUINOL METHYLASE, MITOCHONDRIAL"/>
    <property type="match status" value="1"/>
</dbReference>
<evidence type="ECO:0000313" key="3">
    <source>
        <dbReference type="Proteomes" id="UP001476247"/>
    </source>
</evidence>